<organism evidence="2 3">
    <name type="scientific">Dreissena polymorpha</name>
    <name type="common">Zebra mussel</name>
    <name type="synonym">Mytilus polymorpha</name>
    <dbReference type="NCBI Taxonomy" id="45954"/>
    <lineage>
        <taxon>Eukaryota</taxon>
        <taxon>Metazoa</taxon>
        <taxon>Spiralia</taxon>
        <taxon>Lophotrochozoa</taxon>
        <taxon>Mollusca</taxon>
        <taxon>Bivalvia</taxon>
        <taxon>Autobranchia</taxon>
        <taxon>Heteroconchia</taxon>
        <taxon>Euheterodonta</taxon>
        <taxon>Imparidentia</taxon>
        <taxon>Neoheterodontei</taxon>
        <taxon>Myida</taxon>
        <taxon>Dreissenoidea</taxon>
        <taxon>Dreissenidae</taxon>
        <taxon>Dreissena</taxon>
    </lineage>
</organism>
<comment type="caution">
    <text evidence="2">The sequence shown here is derived from an EMBL/GenBank/DDBJ whole genome shotgun (WGS) entry which is preliminary data.</text>
</comment>
<reference evidence="2" key="2">
    <citation type="submission" date="2020-11" db="EMBL/GenBank/DDBJ databases">
        <authorList>
            <person name="McCartney M.A."/>
            <person name="Auch B."/>
            <person name="Kono T."/>
            <person name="Mallez S."/>
            <person name="Becker A."/>
            <person name="Gohl D.M."/>
            <person name="Silverstein K.A.T."/>
            <person name="Koren S."/>
            <person name="Bechman K.B."/>
            <person name="Herman A."/>
            <person name="Abrahante J.E."/>
            <person name="Garbe J."/>
        </authorList>
    </citation>
    <scope>NUCLEOTIDE SEQUENCE</scope>
    <source>
        <strain evidence="2">Duluth1</strain>
        <tissue evidence="2">Whole animal</tissue>
    </source>
</reference>
<reference evidence="2" key="1">
    <citation type="journal article" date="2019" name="bioRxiv">
        <title>The Genome of the Zebra Mussel, Dreissena polymorpha: A Resource for Invasive Species Research.</title>
        <authorList>
            <person name="McCartney M.A."/>
            <person name="Auch B."/>
            <person name="Kono T."/>
            <person name="Mallez S."/>
            <person name="Zhang Y."/>
            <person name="Obille A."/>
            <person name="Becker A."/>
            <person name="Abrahante J.E."/>
            <person name="Garbe J."/>
            <person name="Badalamenti J.P."/>
            <person name="Herman A."/>
            <person name="Mangelson H."/>
            <person name="Liachko I."/>
            <person name="Sullivan S."/>
            <person name="Sone E.D."/>
            <person name="Koren S."/>
            <person name="Silverstein K.A.T."/>
            <person name="Beckman K.B."/>
            <person name="Gohl D.M."/>
        </authorList>
    </citation>
    <scope>NUCLEOTIDE SEQUENCE</scope>
    <source>
        <strain evidence="2">Duluth1</strain>
        <tissue evidence="2">Whole animal</tissue>
    </source>
</reference>
<accession>A0A9D4F1U6</accession>
<keyword evidence="3" id="KW-1185">Reference proteome</keyword>
<dbReference type="EMBL" id="JAIWYP010000008">
    <property type="protein sequence ID" value="KAH3789493.1"/>
    <property type="molecule type" value="Genomic_DNA"/>
</dbReference>
<proteinExistence type="predicted"/>
<feature type="region of interest" description="Disordered" evidence="1">
    <location>
        <begin position="86"/>
        <end position="178"/>
    </location>
</feature>
<evidence type="ECO:0000256" key="1">
    <source>
        <dbReference type="SAM" id="MobiDB-lite"/>
    </source>
</evidence>
<evidence type="ECO:0000313" key="2">
    <source>
        <dbReference type="EMBL" id="KAH3789493.1"/>
    </source>
</evidence>
<gene>
    <name evidence="2" type="ORF">DPMN_167674</name>
</gene>
<dbReference type="AlphaFoldDB" id="A0A9D4F1U6"/>
<protein>
    <submittedName>
        <fullName evidence="2">Uncharacterized protein</fullName>
    </submittedName>
</protein>
<dbReference type="Proteomes" id="UP000828390">
    <property type="component" value="Unassembled WGS sequence"/>
</dbReference>
<evidence type="ECO:0000313" key="3">
    <source>
        <dbReference type="Proteomes" id="UP000828390"/>
    </source>
</evidence>
<name>A0A9D4F1U6_DREPO</name>
<sequence>MTWEKESLRYRNERLEMREQLTNIPQVVGKENKYRTFVSLNYKKARDEAGCFGERLDSIRNNPYEKLFATRLELHVALRKTHLSGMLFAERERGEREEERERERERRERERERGERREREREKEREREREREERERGERRETERQIDKRERDSNIETEIHNREREISRERYLERERSI</sequence>
<feature type="compositionally biased region" description="Basic and acidic residues" evidence="1">
    <location>
        <begin position="89"/>
        <end position="178"/>
    </location>
</feature>